<dbReference type="GO" id="GO:0003677">
    <property type="term" value="F:DNA binding"/>
    <property type="evidence" value="ECO:0007669"/>
    <property type="project" value="UniProtKB-KW"/>
</dbReference>
<dbReference type="Gene3D" id="1.10.10.10">
    <property type="entry name" value="Winged helix-like DNA-binding domain superfamily/Winged helix DNA-binding domain"/>
    <property type="match status" value="1"/>
</dbReference>
<evidence type="ECO:0000259" key="5">
    <source>
        <dbReference type="PROSITE" id="PS50931"/>
    </source>
</evidence>
<organism evidence="6 7">
    <name type="scientific">Janthinobacterium agaricidamnosum NBRC 102515 = DSM 9628</name>
    <dbReference type="NCBI Taxonomy" id="1349767"/>
    <lineage>
        <taxon>Bacteria</taxon>
        <taxon>Pseudomonadati</taxon>
        <taxon>Pseudomonadota</taxon>
        <taxon>Betaproteobacteria</taxon>
        <taxon>Burkholderiales</taxon>
        <taxon>Oxalobacteraceae</taxon>
        <taxon>Janthinobacterium</taxon>
    </lineage>
</organism>
<dbReference type="RefSeq" id="WP_038491315.1">
    <property type="nucleotide sequence ID" value="NZ_BCTH01000001.1"/>
</dbReference>
<evidence type="ECO:0000256" key="4">
    <source>
        <dbReference type="ARBA" id="ARBA00023163"/>
    </source>
</evidence>
<evidence type="ECO:0000313" key="6">
    <source>
        <dbReference type="EMBL" id="CDG82629.1"/>
    </source>
</evidence>
<dbReference type="OrthoDB" id="9026421at2"/>
<dbReference type="Gene3D" id="3.40.190.290">
    <property type="match status" value="1"/>
</dbReference>
<dbReference type="Proteomes" id="UP000027604">
    <property type="component" value="Chromosome I"/>
</dbReference>
<dbReference type="PROSITE" id="PS50931">
    <property type="entry name" value="HTH_LYSR"/>
    <property type="match status" value="1"/>
</dbReference>
<dbReference type="Pfam" id="PF00126">
    <property type="entry name" value="HTH_1"/>
    <property type="match status" value="1"/>
</dbReference>
<proteinExistence type="inferred from homology"/>
<evidence type="ECO:0000313" key="7">
    <source>
        <dbReference type="Proteomes" id="UP000027604"/>
    </source>
</evidence>
<dbReference type="HOGENOM" id="CLU_039613_16_2_4"/>
<sequence>MTGFDGRLAAGLGVLAAVVDSGSFVRAAELLEMTQSGVSRAVARLEARLGIRVFHRTTRSVTLTDEGRRFYESVAPLLGSIEEAAAMASGTATQVRGKLRVHCDPFFSRLLLAPRLGEFLAEHPELELEIVTRDQLGDLVADGFDLAVRFGQPQQLSLVIRKLFDIPILTVAAPGYIARHGLPRHPSELENGKHMCVHFRDPHSAKVFPWEFHRGKEVLLVEPKAQLTLNEAGTLHAICIAGHGIAQMMDLGLQPLLRSGALVSLFPEWRDELFPLYALYPSRHLPPAKVRAFMDFILTLKE</sequence>
<dbReference type="SUPFAM" id="SSF46785">
    <property type="entry name" value="Winged helix' DNA-binding domain"/>
    <property type="match status" value="1"/>
</dbReference>
<comment type="similarity">
    <text evidence="1">Belongs to the LysR transcriptional regulatory family.</text>
</comment>
<name>W0V1C8_9BURK</name>
<keyword evidence="2" id="KW-0805">Transcription regulation</keyword>
<dbReference type="PATRIC" id="fig|1349767.4.peg.3760"/>
<dbReference type="CDD" id="cd08422">
    <property type="entry name" value="PBP2_CrgA_like"/>
    <property type="match status" value="1"/>
</dbReference>
<dbReference type="PANTHER" id="PTHR30537">
    <property type="entry name" value="HTH-TYPE TRANSCRIPTIONAL REGULATOR"/>
    <property type="match status" value="1"/>
</dbReference>
<dbReference type="InterPro" id="IPR036390">
    <property type="entry name" value="WH_DNA-bd_sf"/>
</dbReference>
<protein>
    <submittedName>
        <fullName evidence="6">Bacterial regulatory helix-turn-helix, lysR family protein</fullName>
    </submittedName>
</protein>
<accession>W0V1C8</accession>
<dbReference type="InterPro" id="IPR000847">
    <property type="entry name" value="LysR_HTH_N"/>
</dbReference>
<dbReference type="InterPro" id="IPR058163">
    <property type="entry name" value="LysR-type_TF_proteobact-type"/>
</dbReference>
<dbReference type="AlphaFoldDB" id="W0V1C8"/>
<evidence type="ECO:0000256" key="1">
    <source>
        <dbReference type="ARBA" id="ARBA00009437"/>
    </source>
</evidence>
<dbReference type="SUPFAM" id="SSF53850">
    <property type="entry name" value="Periplasmic binding protein-like II"/>
    <property type="match status" value="1"/>
</dbReference>
<dbReference type="STRING" id="1349767.GJA_1993"/>
<dbReference type="Pfam" id="PF03466">
    <property type="entry name" value="LysR_substrate"/>
    <property type="match status" value="1"/>
</dbReference>
<dbReference type="InterPro" id="IPR036388">
    <property type="entry name" value="WH-like_DNA-bd_sf"/>
</dbReference>
<reference evidence="6 7" key="1">
    <citation type="journal article" date="2015" name="Genome Announc.">
        <title>Genome Sequence of Mushroom Soft-Rot Pathogen Janthinobacterium agaricidamnosum.</title>
        <authorList>
            <person name="Graupner K."/>
            <person name="Lackner G."/>
            <person name="Hertweck C."/>
        </authorList>
    </citation>
    <scope>NUCLEOTIDE SEQUENCE [LARGE SCALE GENOMIC DNA]</scope>
    <source>
        <strain evidence="7">NBRC 102515 / DSM 9628</strain>
    </source>
</reference>
<keyword evidence="4" id="KW-0804">Transcription</keyword>
<dbReference type="EMBL" id="HG322949">
    <property type="protein sequence ID" value="CDG82629.1"/>
    <property type="molecule type" value="Genomic_DNA"/>
</dbReference>
<dbReference type="GO" id="GO:0003700">
    <property type="term" value="F:DNA-binding transcription factor activity"/>
    <property type="evidence" value="ECO:0007669"/>
    <property type="project" value="InterPro"/>
</dbReference>
<gene>
    <name evidence="6" type="ORF">GJA_1993</name>
</gene>
<evidence type="ECO:0000256" key="3">
    <source>
        <dbReference type="ARBA" id="ARBA00023125"/>
    </source>
</evidence>
<keyword evidence="3" id="KW-0238">DNA-binding</keyword>
<dbReference type="eggNOG" id="COG0583">
    <property type="taxonomic scope" value="Bacteria"/>
</dbReference>
<dbReference type="FunFam" id="1.10.10.10:FF:000001">
    <property type="entry name" value="LysR family transcriptional regulator"/>
    <property type="match status" value="1"/>
</dbReference>
<dbReference type="PRINTS" id="PR00039">
    <property type="entry name" value="HTHLYSR"/>
</dbReference>
<feature type="domain" description="HTH lysR-type" evidence="5">
    <location>
        <begin position="14"/>
        <end position="64"/>
    </location>
</feature>
<dbReference type="PANTHER" id="PTHR30537:SF5">
    <property type="entry name" value="HTH-TYPE TRANSCRIPTIONAL ACTIVATOR TTDR-RELATED"/>
    <property type="match status" value="1"/>
</dbReference>
<dbReference type="KEGG" id="jag:GJA_1993"/>
<dbReference type="InterPro" id="IPR005119">
    <property type="entry name" value="LysR_subst-bd"/>
</dbReference>
<keyword evidence="7" id="KW-1185">Reference proteome</keyword>
<evidence type="ECO:0000256" key="2">
    <source>
        <dbReference type="ARBA" id="ARBA00023015"/>
    </source>
</evidence>